<evidence type="ECO:0000256" key="2">
    <source>
        <dbReference type="ARBA" id="ARBA00012438"/>
    </source>
</evidence>
<dbReference type="InterPro" id="IPR003594">
    <property type="entry name" value="HATPase_dom"/>
</dbReference>
<dbReference type="CDD" id="cd00130">
    <property type="entry name" value="PAS"/>
    <property type="match status" value="1"/>
</dbReference>
<evidence type="ECO:0000256" key="1">
    <source>
        <dbReference type="ARBA" id="ARBA00000085"/>
    </source>
</evidence>
<dbReference type="Pfam" id="PF00989">
    <property type="entry name" value="PAS"/>
    <property type="match status" value="1"/>
</dbReference>
<keyword evidence="5" id="KW-0547">Nucleotide-binding</keyword>
<dbReference type="Gene3D" id="3.30.450.20">
    <property type="entry name" value="PAS domain"/>
    <property type="match status" value="1"/>
</dbReference>
<evidence type="ECO:0000259" key="12">
    <source>
        <dbReference type="PROSITE" id="PS50113"/>
    </source>
</evidence>
<comment type="caution">
    <text evidence="13">The sequence shown here is derived from an EMBL/GenBank/DDBJ whole genome shotgun (WGS) entry which is preliminary data.</text>
</comment>
<keyword evidence="4" id="KW-0808">Transferase</keyword>
<dbReference type="InterPro" id="IPR005467">
    <property type="entry name" value="His_kinase_dom"/>
</dbReference>
<organism evidence="13 14">
    <name type="scientific">Curvibacter microcysteis</name>
    <dbReference type="NCBI Taxonomy" id="3026419"/>
    <lineage>
        <taxon>Bacteria</taxon>
        <taxon>Pseudomonadati</taxon>
        <taxon>Pseudomonadota</taxon>
        <taxon>Betaproteobacteria</taxon>
        <taxon>Burkholderiales</taxon>
        <taxon>Comamonadaceae</taxon>
        <taxon>Curvibacter</taxon>
    </lineage>
</organism>
<dbReference type="SUPFAM" id="SSF55874">
    <property type="entry name" value="ATPase domain of HSP90 chaperone/DNA topoisomerase II/histidine kinase"/>
    <property type="match status" value="1"/>
</dbReference>
<dbReference type="NCBIfam" id="TIGR00229">
    <property type="entry name" value="sensory_box"/>
    <property type="match status" value="1"/>
</dbReference>
<dbReference type="Gene3D" id="3.30.565.10">
    <property type="entry name" value="Histidine kinase-like ATPase, C-terminal domain"/>
    <property type="match status" value="1"/>
</dbReference>
<dbReference type="Pfam" id="PF07730">
    <property type="entry name" value="HisKA_3"/>
    <property type="match status" value="1"/>
</dbReference>
<feature type="domain" description="Histidine kinase" evidence="10">
    <location>
        <begin position="314"/>
        <end position="401"/>
    </location>
</feature>
<dbReference type="InterPro" id="IPR000014">
    <property type="entry name" value="PAS"/>
</dbReference>
<feature type="domain" description="PAC" evidence="12">
    <location>
        <begin position="94"/>
        <end position="146"/>
    </location>
</feature>
<dbReference type="Pfam" id="PF02518">
    <property type="entry name" value="HATPase_c"/>
    <property type="match status" value="1"/>
</dbReference>
<dbReference type="InterPro" id="IPR013767">
    <property type="entry name" value="PAS_fold"/>
</dbReference>
<evidence type="ECO:0000313" key="13">
    <source>
        <dbReference type="EMBL" id="MDD0816528.1"/>
    </source>
</evidence>
<evidence type="ECO:0000313" key="14">
    <source>
        <dbReference type="Proteomes" id="UP001528672"/>
    </source>
</evidence>
<dbReference type="Proteomes" id="UP001528672">
    <property type="component" value="Unassembled WGS sequence"/>
</dbReference>
<name>A0ABT5MIW3_9BURK</name>
<keyword evidence="9" id="KW-0175">Coiled coil</keyword>
<evidence type="ECO:0000259" key="10">
    <source>
        <dbReference type="PROSITE" id="PS50109"/>
    </source>
</evidence>
<dbReference type="InterPro" id="IPR035965">
    <property type="entry name" value="PAS-like_dom_sf"/>
</dbReference>
<keyword evidence="7" id="KW-0067">ATP-binding</keyword>
<evidence type="ECO:0000256" key="8">
    <source>
        <dbReference type="ARBA" id="ARBA00023012"/>
    </source>
</evidence>
<keyword evidence="6 13" id="KW-0418">Kinase</keyword>
<dbReference type="PANTHER" id="PTHR24421">
    <property type="entry name" value="NITRATE/NITRITE SENSOR PROTEIN NARX-RELATED"/>
    <property type="match status" value="1"/>
</dbReference>
<evidence type="ECO:0000256" key="7">
    <source>
        <dbReference type="ARBA" id="ARBA00022840"/>
    </source>
</evidence>
<proteinExistence type="predicted"/>
<dbReference type="EMBL" id="JAQSIO010000008">
    <property type="protein sequence ID" value="MDD0816528.1"/>
    <property type="molecule type" value="Genomic_DNA"/>
</dbReference>
<dbReference type="PANTHER" id="PTHR24421:SF10">
    <property type="entry name" value="NITRATE_NITRITE SENSOR PROTEIN NARQ"/>
    <property type="match status" value="1"/>
</dbReference>
<dbReference type="SUPFAM" id="SSF55785">
    <property type="entry name" value="PYP-like sensor domain (PAS domain)"/>
    <property type="match status" value="1"/>
</dbReference>
<accession>A0ABT5MIW3</accession>
<keyword evidence="3" id="KW-0597">Phosphoprotein</keyword>
<keyword evidence="14" id="KW-1185">Reference proteome</keyword>
<protein>
    <recommendedName>
        <fullName evidence="2">histidine kinase</fullName>
        <ecNumber evidence="2">2.7.13.3</ecNumber>
    </recommendedName>
</protein>
<evidence type="ECO:0000259" key="11">
    <source>
        <dbReference type="PROSITE" id="PS50112"/>
    </source>
</evidence>
<comment type="catalytic activity">
    <reaction evidence="1">
        <text>ATP + protein L-histidine = ADP + protein N-phospho-L-histidine.</text>
        <dbReference type="EC" id="2.7.13.3"/>
    </reaction>
</comment>
<dbReference type="EC" id="2.7.13.3" evidence="2"/>
<dbReference type="InterPro" id="IPR000700">
    <property type="entry name" value="PAS-assoc_C"/>
</dbReference>
<dbReference type="GO" id="GO:0016301">
    <property type="term" value="F:kinase activity"/>
    <property type="evidence" value="ECO:0007669"/>
    <property type="project" value="UniProtKB-KW"/>
</dbReference>
<dbReference type="InterPro" id="IPR011712">
    <property type="entry name" value="Sig_transdc_His_kin_sub3_dim/P"/>
</dbReference>
<dbReference type="PROSITE" id="PS50109">
    <property type="entry name" value="HIS_KIN"/>
    <property type="match status" value="1"/>
</dbReference>
<sequence length="402" mass="44801">MLASRFNIPAGTDALWQQRLSLLLDSTGEGIFGIDLAGDCVFINRAGAAALGFEPAEVMGRNMHALTHHSHADGRPYLDDDCPIFNAFRQGLPCRIDTEVFWRRDGTAFPVEYSSHPILDGALVRGAVITFVDISSRKQAADRLQQAYRALERTNDELELRVQARTQALSEALGQLRELAAYSEKVREDERTRIAREVHDELGSLLVALKMDVNWLHKRLGEQAERPPEAAEAMRQTLRCKCQNMSRLIETAVDNVGRIITDLRPSILDHQGLWAALEWQAHEFSQSAELALDWCMHVPETWALPEPAAMAVFRIFQEMLSNVGRHAQASALAVRIECREQSLHLRVQDNGRGAPAQAFEAPTAYGVMGMRERARHLGGTLHIDSAPGRGTCFQLQIPLEAA</sequence>
<dbReference type="SMART" id="SM00091">
    <property type="entry name" value="PAS"/>
    <property type="match status" value="1"/>
</dbReference>
<evidence type="ECO:0000256" key="3">
    <source>
        <dbReference type="ARBA" id="ARBA00022553"/>
    </source>
</evidence>
<feature type="domain" description="PAS" evidence="11">
    <location>
        <begin position="16"/>
        <end position="91"/>
    </location>
</feature>
<dbReference type="Gene3D" id="1.20.5.1930">
    <property type="match status" value="1"/>
</dbReference>
<evidence type="ECO:0000256" key="6">
    <source>
        <dbReference type="ARBA" id="ARBA00022777"/>
    </source>
</evidence>
<dbReference type="CDD" id="cd16917">
    <property type="entry name" value="HATPase_UhpB-NarQ-NarX-like"/>
    <property type="match status" value="1"/>
</dbReference>
<dbReference type="RefSeq" id="WP_273928373.1">
    <property type="nucleotide sequence ID" value="NZ_JAQSIO010000008.1"/>
</dbReference>
<evidence type="ECO:0000256" key="9">
    <source>
        <dbReference type="SAM" id="Coils"/>
    </source>
</evidence>
<dbReference type="InterPro" id="IPR050482">
    <property type="entry name" value="Sensor_HK_TwoCompSys"/>
</dbReference>
<dbReference type="InterPro" id="IPR036890">
    <property type="entry name" value="HATPase_C_sf"/>
</dbReference>
<dbReference type="PROSITE" id="PS50113">
    <property type="entry name" value="PAC"/>
    <property type="match status" value="1"/>
</dbReference>
<evidence type="ECO:0000256" key="4">
    <source>
        <dbReference type="ARBA" id="ARBA00022679"/>
    </source>
</evidence>
<feature type="coiled-coil region" evidence="9">
    <location>
        <begin position="134"/>
        <end position="168"/>
    </location>
</feature>
<reference evidence="13 14" key="1">
    <citation type="submission" date="2023-02" db="EMBL/GenBank/DDBJ databases">
        <title>Bacterial whole genome sequence for Curvibacter sp. HBC28.</title>
        <authorList>
            <person name="Le V."/>
            <person name="Ko S.-R."/>
            <person name="Ahn C.-Y."/>
            <person name="Oh H.-M."/>
        </authorList>
    </citation>
    <scope>NUCLEOTIDE SEQUENCE [LARGE SCALE GENOMIC DNA]</scope>
    <source>
        <strain evidence="13 14">HBC28</strain>
    </source>
</reference>
<dbReference type="PROSITE" id="PS50112">
    <property type="entry name" value="PAS"/>
    <property type="match status" value="1"/>
</dbReference>
<dbReference type="SMART" id="SM00387">
    <property type="entry name" value="HATPase_c"/>
    <property type="match status" value="1"/>
</dbReference>
<keyword evidence="8" id="KW-0902">Two-component regulatory system</keyword>
<evidence type="ECO:0000256" key="5">
    <source>
        <dbReference type="ARBA" id="ARBA00022741"/>
    </source>
</evidence>
<gene>
    <name evidence="13" type="ORF">PSQ39_17955</name>
</gene>